<dbReference type="InterPro" id="IPR001060">
    <property type="entry name" value="FCH_dom"/>
</dbReference>
<dbReference type="Gene3D" id="1.20.1270.60">
    <property type="entry name" value="Arfaptin homology (AH) domain/BAR domain"/>
    <property type="match status" value="1"/>
</dbReference>
<keyword evidence="2" id="KW-1185">Reference proteome</keyword>
<proteinExistence type="predicted"/>
<evidence type="ECO:0000313" key="3">
    <source>
        <dbReference type="WBParaSite" id="PSAMB.scaffold3742size17050.g22407.t1"/>
    </source>
</evidence>
<dbReference type="WBParaSite" id="PSAMB.scaffold3742size17050.g22407.t1">
    <property type="protein sequence ID" value="PSAMB.scaffold3742size17050.g22407.t1"/>
    <property type="gene ID" value="PSAMB.scaffold3742size17050.g22407"/>
</dbReference>
<dbReference type="Pfam" id="PF00611">
    <property type="entry name" value="FCH"/>
    <property type="match status" value="1"/>
</dbReference>
<dbReference type="Proteomes" id="UP000887566">
    <property type="component" value="Unplaced"/>
</dbReference>
<evidence type="ECO:0000313" key="2">
    <source>
        <dbReference type="Proteomes" id="UP000887566"/>
    </source>
</evidence>
<organism evidence="2 3">
    <name type="scientific">Plectus sambesii</name>
    <dbReference type="NCBI Taxonomy" id="2011161"/>
    <lineage>
        <taxon>Eukaryota</taxon>
        <taxon>Metazoa</taxon>
        <taxon>Ecdysozoa</taxon>
        <taxon>Nematoda</taxon>
        <taxon>Chromadorea</taxon>
        <taxon>Plectida</taxon>
        <taxon>Plectina</taxon>
        <taxon>Plectoidea</taxon>
        <taxon>Plectidae</taxon>
        <taxon>Plectus</taxon>
    </lineage>
</organism>
<reference evidence="3" key="1">
    <citation type="submission" date="2022-11" db="UniProtKB">
        <authorList>
            <consortium name="WormBaseParasite"/>
        </authorList>
    </citation>
    <scope>IDENTIFICATION</scope>
</reference>
<dbReference type="AlphaFoldDB" id="A0A914WB54"/>
<sequence length="408" mass="46355">MSLASSKAITWQQQYFNPPVYYYPTKSHRHTLINGYESRSTNHEAFLDQAEQIAYHTQKGIDYLDKYGAFLKERAAIEDEYAAKLRRRASATAVLLRRRPSTKGPSAEAMAEYRAAASVGGHSRRFGKYHRAAHRARKKRQDGRETSWGPVVQFSNAPIEWAGRGGVEYRAHARSVVRTPNRQRYRHRHPTPRVHSPTATCTRGRRVAPVVASIDAWARRPNAHLCRFSRECRRFGRRKRRNPFRASCGLSGTPPLRSSLRHSAFICTRLPTFASALFADRNVTLLKRRRRRRVACAKFDKASRPVPTVLCWARMNQQPVFDRVAPSCSLSVWSVRRSMASVGGEGETRQRMNGASWLPKRVEGRSPAPLSRKDGRRDRRCVVLLLVGRSAARLQQCASSSRAASHLV</sequence>
<protein>
    <submittedName>
        <fullName evidence="3">FCH domain-containing protein</fullName>
    </submittedName>
</protein>
<dbReference type="InterPro" id="IPR027267">
    <property type="entry name" value="AH/BAR_dom_sf"/>
</dbReference>
<accession>A0A914WB54</accession>
<feature type="domain" description="FCH" evidence="1">
    <location>
        <begin position="53"/>
        <end position="92"/>
    </location>
</feature>
<name>A0A914WB54_9BILA</name>
<evidence type="ECO:0000259" key="1">
    <source>
        <dbReference type="Pfam" id="PF00611"/>
    </source>
</evidence>
<dbReference type="SUPFAM" id="SSF103657">
    <property type="entry name" value="BAR/IMD domain-like"/>
    <property type="match status" value="1"/>
</dbReference>